<gene>
    <name evidence="2" type="ORF">HGM15179_021597</name>
</gene>
<proteinExistence type="predicted"/>
<reference evidence="2" key="1">
    <citation type="submission" date="2019-04" db="EMBL/GenBank/DDBJ databases">
        <title>Genome assembly of Zosterops borbonicus 15179.</title>
        <authorList>
            <person name="Leroy T."/>
            <person name="Anselmetti Y."/>
            <person name="Tilak M.-K."/>
            <person name="Nabholz B."/>
        </authorList>
    </citation>
    <scope>NUCLEOTIDE SEQUENCE</scope>
    <source>
        <strain evidence="2">HGM_15179</strain>
        <tissue evidence="2">Muscle</tissue>
    </source>
</reference>
<dbReference type="Proteomes" id="UP000796761">
    <property type="component" value="Unassembled WGS sequence"/>
</dbReference>
<protein>
    <submittedName>
        <fullName evidence="2">Uncharacterized protein</fullName>
    </submittedName>
</protein>
<dbReference type="Gene3D" id="3.30.360.10">
    <property type="entry name" value="Dihydrodipicolinate Reductase, domain 2"/>
    <property type="match status" value="1"/>
</dbReference>
<name>A0A8K1D5H6_9PASS</name>
<keyword evidence="1" id="KW-0560">Oxidoreductase</keyword>
<evidence type="ECO:0000256" key="1">
    <source>
        <dbReference type="ARBA" id="ARBA00023002"/>
    </source>
</evidence>
<dbReference type="SUPFAM" id="SSF55347">
    <property type="entry name" value="Glyceraldehyde-3-phosphate dehydrogenase-like, C-terminal domain"/>
    <property type="match status" value="1"/>
</dbReference>
<dbReference type="PANTHER" id="PTHR22604:SF105">
    <property type="entry name" value="TRANS-1,2-DIHYDROBENZENE-1,2-DIOL DEHYDROGENASE"/>
    <property type="match status" value="1"/>
</dbReference>
<sequence>VDESVSVTLEFPGGALAVLTVSMAAELPGGAALGGPRGWAQFPSHMNCPTELLWGGHHERFPLPPPAQPLNFPHGTGLRFEAQHVRECLLQGELLG</sequence>
<organism evidence="2 3">
    <name type="scientific">Zosterops borbonicus</name>
    <dbReference type="NCBI Taxonomy" id="364589"/>
    <lineage>
        <taxon>Eukaryota</taxon>
        <taxon>Metazoa</taxon>
        <taxon>Chordata</taxon>
        <taxon>Craniata</taxon>
        <taxon>Vertebrata</taxon>
        <taxon>Euteleostomi</taxon>
        <taxon>Archelosauria</taxon>
        <taxon>Archosauria</taxon>
        <taxon>Dinosauria</taxon>
        <taxon>Saurischia</taxon>
        <taxon>Theropoda</taxon>
        <taxon>Coelurosauria</taxon>
        <taxon>Aves</taxon>
        <taxon>Neognathae</taxon>
        <taxon>Neoaves</taxon>
        <taxon>Telluraves</taxon>
        <taxon>Australaves</taxon>
        <taxon>Passeriformes</taxon>
        <taxon>Sylvioidea</taxon>
        <taxon>Zosteropidae</taxon>
        <taxon>Zosterops</taxon>
    </lineage>
</organism>
<comment type="caution">
    <text evidence="2">The sequence shown here is derived from an EMBL/GenBank/DDBJ whole genome shotgun (WGS) entry which is preliminary data.</text>
</comment>
<evidence type="ECO:0000313" key="2">
    <source>
        <dbReference type="EMBL" id="TRZ05510.1"/>
    </source>
</evidence>
<dbReference type="InterPro" id="IPR050984">
    <property type="entry name" value="Gfo/Idh/MocA_domain"/>
</dbReference>
<keyword evidence="3" id="KW-1185">Reference proteome</keyword>
<dbReference type="EMBL" id="SWJQ01004020">
    <property type="protein sequence ID" value="TRZ05510.1"/>
    <property type="molecule type" value="Genomic_DNA"/>
</dbReference>
<dbReference type="PANTHER" id="PTHR22604">
    <property type="entry name" value="OXIDOREDUCTASES"/>
    <property type="match status" value="1"/>
</dbReference>
<dbReference type="AlphaFoldDB" id="A0A8K1D5H6"/>
<feature type="non-terminal residue" evidence="2">
    <location>
        <position position="1"/>
    </location>
</feature>
<accession>A0A8K1D5H6</accession>
<dbReference type="GO" id="GO:0042843">
    <property type="term" value="P:D-xylose catabolic process"/>
    <property type="evidence" value="ECO:0007669"/>
    <property type="project" value="TreeGrafter"/>
</dbReference>
<evidence type="ECO:0000313" key="3">
    <source>
        <dbReference type="Proteomes" id="UP000796761"/>
    </source>
</evidence>
<dbReference type="GO" id="GO:0047837">
    <property type="term" value="F:D-xylose 1-dehydrogenase (NADP+) activity"/>
    <property type="evidence" value="ECO:0007669"/>
    <property type="project" value="TreeGrafter"/>
</dbReference>